<gene>
    <name evidence="1" type="ordered locus">TGAM_0541</name>
</gene>
<dbReference type="AlphaFoldDB" id="C5A481"/>
<dbReference type="STRING" id="593117.TGAM_0541"/>
<proteinExistence type="predicted"/>
<dbReference type="KEGG" id="tga:TGAM_0541"/>
<keyword evidence="2" id="KW-1185">Reference proteome</keyword>
<dbReference type="HOGENOM" id="CLU_198003_0_0_2"/>
<organism evidence="1 2">
    <name type="scientific">Thermococcus gammatolerans (strain DSM 15229 / JCM 11827 / EJ3)</name>
    <dbReference type="NCBI Taxonomy" id="593117"/>
    <lineage>
        <taxon>Archaea</taxon>
        <taxon>Methanobacteriati</taxon>
        <taxon>Methanobacteriota</taxon>
        <taxon>Thermococci</taxon>
        <taxon>Thermococcales</taxon>
        <taxon>Thermococcaceae</taxon>
        <taxon>Thermococcus</taxon>
    </lineage>
</organism>
<sequence length="82" mass="9600">MGGDRMGEIVLRITVPEGWSEEMRKALERRLVVDVARELQKRIEEAKRFEEIVRSIEIEDEEEAKALEDEIAEEIARRYGVV</sequence>
<dbReference type="eggNOG" id="arCOG10038">
    <property type="taxonomic scope" value="Archaea"/>
</dbReference>
<dbReference type="EMBL" id="CP001398">
    <property type="protein sequence ID" value="ACS33043.1"/>
    <property type="molecule type" value="Genomic_DNA"/>
</dbReference>
<dbReference type="PATRIC" id="fig|593117.10.peg.539"/>
<evidence type="ECO:0000313" key="1">
    <source>
        <dbReference type="EMBL" id="ACS33043.1"/>
    </source>
</evidence>
<protein>
    <submittedName>
        <fullName evidence="1">Uncharacterized protein</fullName>
    </submittedName>
</protein>
<accession>C5A481</accession>
<dbReference type="PaxDb" id="593117-TGAM_0541"/>
<evidence type="ECO:0000313" key="2">
    <source>
        <dbReference type="Proteomes" id="UP000001488"/>
    </source>
</evidence>
<name>C5A481_THEGJ</name>
<reference evidence="1 2" key="1">
    <citation type="journal article" date="2007" name="Genome Biol.">
        <title>Genome analysis and genome-wide proteomics of Thermococcus gammatolerans, the most radioresistant organism known amongst the Archaea.</title>
        <authorList>
            <person name="Zivanovic Y."/>
            <person name="Armengaud J."/>
            <person name="Lagorce A."/>
            <person name="Leplat C."/>
            <person name="Guerin P."/>
            <person name="Dutertre M."/>
            <person name="Anthouard V."/>
            <person name="Forterre P."/>
            <person name="Wincker P."/>
            <person name="Confalonieri F."/>
        </authorList>
    </citation>
    <scope>NUCLEOTIDE SEQUENCE [LARGE SCALE GENOMIC DNA]</scope>
    <source>
        <strain evidence="2">DSM 15229 / JCM 11827 / EJ3</strain>
    </source>
</reference>
<dbReference type="Proteomes" id="UP000001488">
    <property type="component" value="Chromosome"/>
</dbReference>